<feature type="domain" description="Protein kinase" evidence="1">
    <location>
        <begin position="1"/>
        <end position="138"/>
    </location>
</feature>
<evidence type="ECO:0000313" key="2">
    <source>
        <dbReference type="Proteomes" id="UP000887577"/>
    </source>
</evidence>
<organism evidence="2 3">
    <name type="scientific">Panagrolaimus superbus</name>
    <dbReference type="NCBI Taxonomy" id="310955"/>
    <lineage>
        <taxon>Eukaryota</taxon>
        <taxon>Metazoa</taxon>
        <taxon>Ecdysozoa</taxon>
        <taxon>Nematoda</taxon>
        <taxon>Chromadorea</taxon>
        <taxon>Rhabditida</taxon>
        <taxon>Tylenchina</taxon>
        <taxon>Panagrolaimomorpha</taxon>
        <taxon>Panagrolaimoidea</taxon>
        <taxon>Panagrolaimidae</taxon>
        <taxon>Panagrolaimus</taxon>
    </lineage>
</organism>
<dbReference type="PANTHER" id="PTHR11909">
    <property type="entry name" value="CASEIN KINASE-RELATED"/>
    <property type="match status" value="1"/>
</dbReference>
<dbReference type="Gene3D" id="1.10.510.10">
    <property type="entry name" value="Transferase(Phosphotransferase) domain 1"/>
    <property type="match status" value="1"/>
</dbReference>
<dbReference type="InterPro" id="IPR000719">
    <property type="entry name" value="Prot_kinase_dom"/>
</dbReference>
<evidence type="ECO:0000259" key="1">
    <source>
        <dbReference type="PROSITE" id="PS50011"/>
    </source>
</evidence>
<name>A0A914YJZ1_9BILA</name>
<dbReference type="Proteomes" id="UP000887577">
    <property type="component" value="Unplaced"/>
</dbReference>
<dbReference type="GO" id="GO:0004672">
    <property type="term" value="F:protein kinase activity"/>
    <property type="evidence" value="ECO:0007669"/>
    <property type="project" value="InterPro"/>
</dbReference>
<dbReference type="AlphaFoldDB" id="A0A914YJZ1"/>
<evidence type="ECO:0000313" key="3">
    <source>
        <dbReference type="WBParaSite" id="PSU_v2.g19848.t1"/>
    </source>
</evidence>
<reference evidence="3" key="1">
    <citation type="submission" date="2022-11" db="UniProtKB">
        <authorList>
            <consortium name="WormBaseParasite"/>
        </authorList>
    </citation>
    <scope>IDENTIFICATION</scope>
</reference>
<dbReference type="InterPro" id="IPR011009">
    <property type="entry name" value="Kinase-like_dom_sf"/>
</dbReference>
<protein>
    <submittedName>
        <fullName evidence="3">Protein kinase domain-containing protein</fullName>
    </submittedName>
</protein>
<dbReference type="PROSITE" id="PS50011">
    <property type="entry name" value="PROTEIN_KINASE_DOM"/>
    <property type="match status" value="1"/>
</dbReference>
<dbReference type="SUPFAM" id="SSF56112">
    <property type="entry name" value="Protein kinase-like (PK-like)"/>
    <property type="match status" value="1"/>
</dbReference>
<dbReference type="GO" id="GO:0005524">
    <property type="term" value="F:ATP binding"/>
    <property type="evidence" value="ECO:0007669"/>
    <property type="project" value="InterPro"/>
</dbReference>
<proteinExistence type="predicted"/>
<accession>A0A914YJZ1</accession>
<dbReference type="WBParaSite" id="PSU_v2.g19848.t1">
    <property type="protein sequence ID" value="PSU_v2.g19848.t1"/>
    <property type="gene ID" value="PSU_v2.g19848"/>
</dbReference>
<dbReference type="InterPro" id="IPR050235">
    <property type="entry name" value="CK1_Ser-Thr_kinase"/>
</dbReference>
<sequence length="199" mass="23543">MVVGLHGRDSRVIFLIDYGMVRSFVQKDDKNNSSIRKPRRKVLLRGTLRYCSINVHKRLEQGRVDDLWSLLYMLTECYVGLPWSSVTKEDKLQSLKESISDHVLFERCPAEFRQISDHLKTLKYDSRPSYKQIYDCFIKGVKRLKTDFSAAYDWEDEKDLLEPLKTAVSFSDPKMAKKPLTRKFFIFISSKNFFKEIYF</sequence>
<keyword evidence="2" id="KW-1185">Reference proteome</keyword>